<comment type="subcellular location">
    <subcellularLocation>
        <location evidence="1">Nucleus</location>
    </subcellularLocation>
</comment>
<keyword evidence="5" id="KW-0862">Zinc</keyword>
<dbReference type="FunFam" id="3.30.160.60:FF:000478">
    <property type="entry name" value="Zinc finger protein 133"/>
    <property type="match status" value="1"/>
</dbReference>
<evidence type="ECO:0000256" key="3">
    <source>
        <dbReference type="ARBA" id="ARBA00022737"/>
    </source>
</evidence>
<dbReference type="PANTHER" id="PTHR24394:SF44">
    <property type="entry name" value="ZINC FINGER PROTEIN 271-LIKE"/>
    <property type="match status" value="1"/>
</dbReference>
<dbReference type="InterPro" id="IPR036236">
    <property type="entry name" value="Znf_C2H2_sf"/>
</dbReference>
<organism evidence="9 10">
    <name type="scientific">Oncorhynchus mykiss</name>
    <name type="common">Rainbow trout</name>
    <name type="synonym">Salmo gairdneri</name>
    <dbReference type="NCBI Taxonomy" id="8022"/>
    <lineage>
        <taxon>Eukaryota</taxon>
        <taxon>Metazoa</taxon>
        <taxon>Chordata</taxon>
        <taxon>Craniata</taxon>
        <taxon>Vertebrata</taxon>
        <taxon>Euteleostomi</taxon>
        <taxon>Actinopterygii</taxon>
        <taxon>Neopterygii</taxon>
        <taxon>Teleostei</taxon>
        <taxon>Protacanthopterygii</taxon>
        <taxon>Salmoniformes</taxon>
        <taxon>Salmonidae</taxon>
        <taxon>Salmoninae</taxon>
        <taxon>Oncorhynchus</taxon>
    </lineage>
</organism>
<evidence type="ECO:0000256" key="5">
    <source>
        <dbReference type="ARBA" id="ARBA00022833"/>
    </source>
</evidence>
<keyword evidence="10" id="KW-1185">Reference proteome</keyword>
<evidence type="ECO:0000256" key="7">
    <source>
        <dbReference type="PROSITE-ProRule" id="PRU00042"/>
    </source>
</evidence>
<evidence type="ECO:0000256" key="4">
    <source>
        <dbReference type="ARBA" id="ARBA00022771"/>
    </source>
</evidence>
<dbReference type="SUPFAM" id="SSF57667">
    <property type="entry name" value="beta-beta-alpha zinc fingers"/>
    <property type="match status" value="1"/>
</dbReference>
<feature type="domain" description="C2H2-type" evidence="8">
    <location>
        <begin position="28"/>
        <end position="55"/>
    </location>
</feature>
<dbReference type="GO" id="GO:0008270">
    <property type="term" value="F:zinc ion binding"/>
    <property type="evidence" value="ECO:0007669"/>
    <property type="project" value="UniProtKB-KW"/>
</dbReference>
<dbReference type="InterPro" id="IPR013087">
    <property type="entry name" value="Znf_C2H2_type"/>
</dbReference>
<dbReference type="PANTHER" id="PTHR24394">
    <property type="entry name" value="ZINC FINGER PROTEIN"/>
    <property type="match status" value="1"/>
</dbReference>
<evidence type="ECO:0000313" key="10">
    <source>
        <dbReference type="Proteomes" id="UP000694395"/>
    </source>
</evidence>
<reference evidence="9" key="1">
    <citation type="submission" date="2020-07" db="EMBL/GenBank/DDBJ databases">
        <title>A long reads based de novo assembly of the rainbow trout Arlee double haploid line genome.</title>
        <authorList>
            <person name="Gao G."/>
            <person name="Palti Y."/>
        </authorList>
    </citation>
    <scope>NUCLEOTIDE SEQUENCE [LARGE SCALE GENOMIC DNA]</scope>
</reference>
<keyword evidence="3" id="KW-0677">Repeat</keyword>
<proteinExistence type="predicted"/>
<evidence type="ECO:0000259" key="8">
    <source>
        <dbReference type="PROSITE" id="PS50157"/>
    </source>
</evidence>
<keyword evidence="6" id="KW-0539">Nucleus</keyword>
<feature type="domain" description="C2H2-type" evidence="8">
    <location>
        <begin position="56"/>
        <end position="83"/>
    </location>
</feature>
<protein>
    <recommendedName>
        <fullName evidence="8">C2H2-type domain-containing protein</fullName>
    </recommendedName>
</protein>
<keyword evidence="2" id="KW-0479">Metal-binding</keyword>
<dbReference type="Gene3D" id="3.30.160.60">
    <property type="entry name" value="Classic Zinc Finger"/>
    <property type="match status" value="2"/>
</dbReference>
<name>A0A8C7P9V4_ONCMY</name>
<dbReference type="Pfam" id="PF00096">
    <property type="entry name" value="zf-C2H2"/>
    <property type="match status" value="2"/>
</dbReference>
<dbReference type="GO" id="GO:0005634">
    <property type="term" value="C:nucleus"/>
    <property type="evidence" value="ECO:0007669"/>
    <property type="project" value="UniProtKB-SubCell"/>
</dbReference>
<accession>A0A8C7P9V4</accession>
<dbReference type="Proteomes" id="UP000694395">
    <property type="component" value="Chromosome 18"/>
</dbReference>
<dbReference type="GO" id="GO:0000981">
    <property type="term" value="F:DNA-binding transcription factor activity, RNA polymerase II-specific"/>
    <property type="evidence" value="ECO:0007669"/>
    <property type="project" value="TreeGrafter"/>
</dbReference>
<dbReference type="FunFam" id="3.30.160.60:FF:002254">
    <property type="entry name" value="Zinc finger protein 540"/>
    <property type="match status" value="1"/>
</dbReference>
<evidence type="ECO:0000256" key="1">
    <source>
        <dbReference type="ARBA" id="ARBA00004123"/>
    </source>
</evidence>
<dbReference type="GeneTree" id="ENSGT01150000286934"/>
<sequence>RNISRMINKKQDPLSIHPDYSAAVENLYQCRQCGKNFTHKGNLTLHLKIHTGEKPHLCKQCGKSFIQKDDLNRHTRVHTGEKPYLCKQ</sequence>
<dbReference type="SMART" id="SM00355">
    <property type="entry name" value="ZnF_C2H2"/>
    <property type="match status" value="2"/>
</dbReference>
<reference evidence="9" key="2">
    <citation type="submission" date="2025-08" db="UniProtKB">
        <authorList>
            <consortium name="Ensembl"/>
        </authorList>
    </citation>
    <scope>IDENTIFICATION</scope>
</reference>
<dbReference type="AlphaFoldDB" id="A0A8C7P9V4"/>
<reference evidence="9" key="3">
    <citation type="submission" date="2025-09" db="UniProtKB">
        <authorList>
            <consortium name="Ensembl"/>
        </authorList>
    </citation>
    <scope>IDENTIFICATION</scope>
</reference>
<dbReference type="PROSITE" id="PS50157">
    <property type="entry name" value="ZINC_FINGER_C2H2_2"/>
    <property type="match status" value="2"/>
</dbReference>
<evidence type="ECO:0000256" key="2">
    <source>
        <dbReference type="ARBA" id="ARBA00022723"/>
    </source>
</evidence>
<evidence type="ECO:0000256" key="6">
    <source>
        <dbReference type="ARBA" id="ARBA00023242"/>
    </source>
</evidence>
<evidence type="ECO:0000313" key="9">
    <source>
        <dbReference type="Ensembl" id="ENSOMYP00000018690.2"/>
    </source>
</evidence>
<keyword evidence="4 7" id="KW-0863">Zinc-finger</keyword>
<dbReference type="Ensembl" id="ENSOMYT00000020544.2">
    <property type="protein sequence ID" value="ENSOMYP00000018690.2"/>
    <property type="gene ID" value="ENSOMYG00000009084.2"/>
</dbReference>
<dbReference type="PROSITE" id="PS00028">
    <property type="entry name" value="ZINC_FINGER_C2H2_1"/>
    <property type="match status" value="2"/>
</dbReference>